<dbReference type="SUPFAM" id="SSF50129">
    <property type="entry name" value="GroES-like"/>
    <property type="match status" value="1"/>
</dbReference>
<protein>
    <recommendedName>
        <fullName evidence="2">Enoyl reductase (ER) domain-containing protein</fullName>
    </recommendedName>
</protein>
<dbReference type="EMBL" id="MU853572">
    <property type="protein sequence ID" value="KAK4144966.1"/>
    <property type="molecule type" value="Genomic_DNA"/>
</dbReference>
<proteinExistence type="predicted"/>
<dbReference type="InterPro" id="IPR020843">
    <property type="entry name" value="ER"/>
</dbReference>
<dbReference type="Proteomes" id="UP001302676">
    <property type="component" value="Unassembled WGS sequence"/>
</dbReference>
<organism evidence="3 4">
    <name type="scientific">Dichotomopilus funicola</name>
    <dbReference type="NCBI Taxonomy" id="1934379"/>
    <lineage>
        <taxon>Eukaryota</taxon>
        <taxon>Fungi</taxon>
        <taxon>Dikarya</taxon>
        <taxon>Ascomycota</taxon>
        <taxon>Pezizomycotina</taxon>
        <taxon>Sordariomycetes</taxon>
        <taxon>Sordariomycetidae</taxon>
        <taxon>Sordariales</taxon>
        <taxon>Chaetomiaceae</taxon>
        <taxon>Dichotomopilus</taxon>
    </lineage>
</organism>
<evidence type="ECO:0000256" key="1">
    <source>
        <dbReference type="SAM" id="MobiDB-lite"/>
    </source>
</evidence>
<reference evidence="3" key="2">
    <citation type="submission" date="2023-05" db="EMBL/GenBank/DDBJ databases">
        <authorList>
            <consortium name="Lawrence Berkeley National Laboratory"/>
            <person name="Steindorff A."/>
            <person name="Hensen N."/>
            <person name="Bonometti L."/>
            <person name="Westerberg I."/>
            <person name="Brannstrom I.O."/>
            <person name="Guillou S."/>
            <person name="Cros-Aarteil S."/>
            <person name="Calhoun S."/>
            <person name="Haridas S."/>
            <person name="Kuo A."/>
            <person name="Mondo S."/>
            <person name="Pangilinan J."/>
            <person name="Riley R."/>
            <person name="Labutti K."/>
            <person name="Andreopoulos B."/>
            <person name="Lipzen A."/>
            <person name="Chen C."/>
            <person name="Yanf M."/>
            <person name="Daum C."/>
            <person name="Ng V."/>
            <person name="Clum A."/>
            <person name="Ohm R."/>
            <person name="Martin F."/>
            <person name="Silar P."/>
            <person name="Natvig D."/>
            <person name="Lalanne C."/>
            <person name="Gautier V."/>
            <person name="Ament-Velasquez S.L."/>
            <person name="Kruys A."/>
            <person name="Hutchinson M.I."/>
            <person name="Powell A.J."/>
            <person name="Barry K."/>
            <person name="Miller A.N."/>
            <person name="Grigoriev I.V."/>
            <person name="Debuchy R."/>
            <person name="Gladieux P."/>
            <person name="Thoren M.H."/>
            <person name="Johannesson H."/>
        </authorList>
    </citation>
    <scope>NUCLEOTIDE SEQUENCE</scope>
    <source>
        <strain evidence="3">CBS 141.50</strain>
    </source>
</reference>
<sequence>MKAIQILGPKTSPVVTVNPAHPLPGPLLKTTHHNENNNPDTQEDSKDSITNTLLIRVHAAGLTADELSWPELYDNPTRIPGCEISGVIASLPSSSSASFTNPLNLKVNDPVYAMLPATHGSGQAEYVRARPGDVALLPGTRGPGQRSLITHAQAAALPIPVLTAWEGLFTHAVPLLAGSLQRRQALQIGERHKVRVLVTGASGAVGRMVVQLARRRLAEIEIEILALASPQHHPTLHRLGATHTIDYHNPNWPTTSHVSQGPNPNIDLVFDTASPQTLTQSWPTLRPDGVLLTISDPPPKWAFDKSVTPDEVAPGTGREGVRYVYFIVSPNGPVLGEVAGMLERGELEGVPVVEFGVDEGVEAWRWAGERGRGGKGVVVFA</sequence>
<dbReference type="PANTHER" id="PTHR43482:SF4">
    <property type="entry name" value="ALCOHOL DEHYDROGENASE, PUTATIVE (AFU_ORTHOLOGUE AFUA_7G06260)-RELATED"/>
    <property type="match status" value="1"/>
</dbReference>
<dbReference type="Pfam" id="PF13602">
    <property type="entry name" value="ADH_zinc_N_2"/>
    <property type="match status" value="1"/>
</dbReference>
<gene>
    <name evidence="3" type="ORF">C8A04DRAFT_10996</name>
</gene>
<dbReference type="InterPro" id="IPR036291">
    <property type="entry name" value="NAD(P)-bd_dom_sf"/>
</dbReference>
<evidence type="ECO:0000313" key="4">
    <source>
        <dbReference type="Proteomes" id="UP001302676"/>
    </source>
</evidence>
<keyword evidence="4" id="KW-1185">Reference proteome</keyword>
<dbReference type="GO" id="GO:0016491">
    <property type="term" value="F:oxidoreductase activity"/>
    <property type="evidence" value="ECO:0007669"/>
    <property type="project" value="InterPro"/>
</dbReference>
<reference evidence="3" key="1">
    <citation type="journal article" date="2023" name="Mol. Phylogenet. Evol.">
        <title>Genome-scale phylogeny and comparative genomics of the fungal order Sordariales.</title>
        <authorList>
            <person name="Hensen N."/>
            <person name="Bonometti L."/>
            <person name="Westerberg I."/>
            <person name="Brannstrom I.O."/>
            <person name="Guillou S."/>
            <person name="Cros-Aarteil S."/>
            <person name="Calhoun S."/>
            <person name="Haridas S."/>
            <person name="Kuo A."/>
            <person name="Mondo S."/>
            <person name="Pangilinan J."/>
            <person name="Riley R."/>
            <person name="LaButti K."/>
            <person name="Andreopoulos B."/>
            <person name="Lipzen A."/>
            <person name="Chen C."/>
            <person name="Yan M."/>
            <person name="Daum C."/>
            <person name="Ng V."/>
            <person name="Clum A."/>
            <person name="Steindorff A."/>
            <person name="Ohm R.A."/>
            <person name="Martin F."/>
            <person name="Silar P."/>
            <person name="Natvig D.O."/>
            <person name="Lalanne C."/>
            <person name="Gautier V."/>
            <person name="Ament-Velasquez S.L."/>
            <person name="Kruys A."/>
            <person name="Hutchinson M.I."/>
            <person name="Powell A.J."/>
            <person name="Barry K."/>
            <person name="Miller A.N."/>
            <person name="Grigoriev I.V."/>
            <person name="Debuchy R."/>
            <person name="Gladieux P."/>
            <person name="Hiltunen Thoren M."/>
            <person name="Johannesson H."/>
        </authorList>
    </citation>
    <scope>NUCLEOTIDE SEQUENCE</scope>
    <source>
        <strain evidence="3">CBS 141.50</strain>
    </source>
</reference>
<dbReference type="InterPro" id="IPR052585">
    <property type="entry name" value="Lipid_raft_assoc_Zn_ADH"/>
</dbReference>
<name>A0AAN6ZPY2_9PEZI</name>
<accession>A0AAN6ZPY2</accession>
<comment type="caution">
    <text evidence="3">The sequence shown here is derived from an EMBL/GenBank/DDBJ whole genome shotgun (WGS) entry which is preliminary data.</text>
</comment>
<dbReference type="GeneID" id="87813407"/>
<evidence type="ECO:0000259" key="2">
    <source>
        <dbReference type="SMART" id="SM00829"/>
    </source>
</evidence>
<dbReference type="SUPFAM" id="SSF51735">
    <property type="entry name" value="NAD(P)-binding Rossmann-fold domains"/>
    <property type="match status" value="1"/>
</dbReference>
<feature type="region of interest" description="Disordered" evidence="1">
    <location>
        <begin position="17"/>
        <end position="47"/>
    </location>
</feature>
<feature type="domain" description="Enoyl reductase (ER)" evidence="2">
    <location>
        <begin position="26"/>
        <end position="378"/>
    </location>
</feature>
<dbReference type="PANTHER" id="PTHR43482">
    <property type="entry name" value="PROTEIN AST1-RELATED"/>
    <property type="match status" value="1"/>
</dbReference>
<dbReference type="AlphaFoldDB" id="A0AAN6ZPY2"/>
<dbReference type="Gene3D" id="3.90.180.10">
    <property type="entry name" value="Medium-chain alcohol dehydrogenases, catalytic domain"/>
    <property type="match status" value="1"/>
</dbReference>
<dbReference type="CDD" id="cd05289">
    <property type="entry name" value="MDR_like_2"/>
    <property type="match status" value="1"/>
</dbReference>
<dbReference type="SMART" id="SM00829">
    <property type="entry name" value="PKS_ER"/>
    <property type="match status" value="1"/>
</dbReference>
<dbReference type="InterPro" id="IPR011032">
    <property type="entry name" value="GroES-like_sf"/>
</dbReference>
<evidence type="ECO:0000313" key="3">
    <source>
        <dbReference type="EMBL" id="KAK4144966.1"/>
    </source>
</evidence>
<dbReference type="RefSeq" id="XP_062638337.1">
    <property type="nucleotide sequence ID" value="XM_062776794.1"/>
</dbReference>